<dbReference type="RefSeq" id="WP_015878679.1">
    <property type="nucleotide sequence ID" value="NC_012691.1"/>
</dbReference>
<accession>C4LF41</accession>
<dbReference type="Proteomes" id="UP000009073">
    <property type="component" value="Chromosome"/>
</dbReference>
<organism evidence="1 2">
    <name type="scientific">Tolumonas auensis (strain DSM 9187 / NBRC 110442 / TA 4)</name>
    <dbReference type="NCBI Taxonomy" id="595494"/>
    <lineage>
        <taxon>Bacteria</taxon>
        <taxon>Pseudomonadati</taxon>
        <taxon>Pseudomonadota</taxon>
        <taxon>Gammaproteobacteria</taxon>
        <taxon>Aeromonadales</taxon>
        <taxon>Aeromonadaceae</taxon>
        <taxon>Tolumonas</taxon>
    </lineage>
</organism>
<proteinExistence type="predicted"/>
<keyword evidence="2" id="KW-1185">Reference proteome</keyword>
<gene>
    <name evidence="1" type="ordered locus">Tola_1597</name>
</gene>
<dbReference type="eggNOG" id="ENOG5032Y5A">
    <property type="taxonomic scope" value="Bacteria"/>
</dbReference>
<reference evidence="1 2" key="2">
    <citation type="journal article" date="2011" name="Stand. Genomic Sci.">
        <title>Complete genome sequence of Tolumonas auensis type strain (TA 4).</title>
        <authorList>
            <person name="Chertkov O."/>
            <person name="Copeland A."/>
            <person name="Lucas S."/>
            <person name="Lapidus A."/>
            <person name="Berry K.W."/>
            <person name="Detter J.C."/>
            <person name="Del Rio T.G."/>
            <person name="Hammon N."/>
            <person name="Dalin E."/>
            <person name="Tice H."/>
            <person name="Pitluck S."/>
            <person name="Richardson P."/>
            <person name="Bruce D."/>
            <person name="Goodwin L."/>
            <person name="Han C."/>
            <person name="Tapia R."/>
            <person name="Saunders E."/>
            <person name="Schmutz J."/>
            <person name="Brettin T."/>
            <person name="Larimer F."/>
            <person name="Land M."/>
            <person name="Hauser L."/>
            <person name="Spring S."/>
            <person name="Rohde M."/>
            <person name="Kyrpides N.C."/>
            <person name="Ivanova N."/>
            <person name="Goker M."/>
            <person name="Beller H.R."/>
            <person name="Klenk H.P."/>
            <person name="Woyke T."/>
        </authorList>
    </citation>
    <scope>NUCLEOTIDE SEQUENCE [LARGE SCALE GENOMIC DNA]</scope>
    <source>
        <strain evidence="2">DSM 9187 / TA4</strain>
    </source>
</reference>
<name>C4LF41_TOLAT</name>
<dbReference type="KEGG" id="tau:Tola_1597"/>
<reference evidence="2" key="1">
    <citation type="submission" date="2009-05" db="EMBL/GenBank/DDBJ databases">
        <title>Complete sequence of Tolumonas auensis DSM 9187.</title>
        <authorList>
            <consortium name="US DOE Joint Genome Institute"/>
            <person name="Lucas S."/>
            <person name="Copeland A."/>
            <person name="Lapidus A."/>
            <person name="Glavina del Rio T."/>
            <person name="Tice H."/>
            <person name="Bruce D."/>
            <person name="Goodwin L."/>
            <person name="Pitluck S."/>
            <person name="Chertkov O."/>
            <person name="Brettin T."/>
            <person name="Detter J.C."/>
            <person name="Han C."/>
            <person name="Larimer F."/>
            <person name="Land M."/>
            <person name="Hauser L."/>
            <person name="Kyrpides N."/>
            <person name="Mikhailova N."/>
            <person name="Spring S."/>
            <person name="Beller H."/>
        </authorList>
    </citation>
    <scope>NUCLEOTIDE SEQUENCE [LARGE SCALE GENOMIC DNA]</scope>
    <source>
        <strain evidence="2">DSM 9187 / TA4</strain>
    </source>
</reference>
<dbReference type="EMBL" id="CP001616">
    <property type="protein sequence ID" value="ACQ93208.1"/>
    <property type="molecule type" value="Genomic_DNA"/>
</dbReference>
<evidence type="ECO:0000313" key="2">
    <source>
        <dbReference type="Proteomes" id="UP000009073"/>
    </source>
</evidence>
<sequence length="78" mass="9078">MNRTLLTASELANRIHFSSTYINHALKDTIFLQGQHYIRPFGGRKIFYIWEEIEKEMFKTTVRPMMAIPMAKGGICRG</sequence>
<dbReference type="STRING" id="595494.Tola_1597"/>
<dbReference type="HOGENOM" id="CLU_173301_0_0_6"/>
<dbReference type="OrthoDB" id="5402285at2"/>
<protein>
    <recommendedName>
        <fullName evidence="3">DNA-binding protein</fullName>
    </recommendedName>
</protein>
<dbReference type="AlphaFoldDB" id="C4LF41"/>
<evidence type="ECO:0000313" key="1">
    <source>
        <dbReference type="EMBL" id="ACQ93208.1"/>
    </source>
</evidence>
<evidence type="ECO:0008006" key="3">
    <source>
        <dbReference type="Google" id="ProtNLM"/>
    </source>
</evidence>